<organism evidence="4 5">
    <name type="scientific">Cystoisospora suis</name>
    <dbReference type="NCBI Taxonomy" id="483139"/>
    <lineage>
        <taxon>Eukaryota</taxon>
        <taxon>Sar</taxon>
        <taxon>Alveolata</taxon>
        <taxon>Apicomplexa</taxon>
        <taxon>Conoidasida</taxon>
        <taxon>Coccidia</taxon>
        <taxon>Eucoccidiorida</taxon>
        <taxon>Eimeriorina</taxon>
        <taxon>Sarcocystidae</taxon>
        <taxon>Cystoisospora</taxon>
    </lineage>
</organism>
<accession>A0A2C6L9X4</accession>
<dbReference type="PANTHER" id="PTHR46355:SF1">
    <property type="entry name" value="STING ER EXIT PROTEIN"/>
    <property type="match status" value="1"/>
</dbReference>
<comment type="caution">
    <text evidence="4">The sequence shown here is derived from an EMBL/GenBank/DDBJ whole genome shotgun (WGS) entry which is preliminary data.</text>
</comment>
<dbReference type="GO" id="GO:0005737">
    <property type="term" value="C:cytoplasm"/>
    <property type="evidence" value="ECO:0007669"/>
    <property type="project" value="GOC"/>
</dbReference>
<dbReference type="PANTHER" id="PTHR46355">
    <property type="entry name" value="UPF0428 PROTEIN CXORF56"/>
    <property type="match status" value="1"/>
</dbReference>
<dbReference type="OrthoDB" id="418131at2759"/>
<evidence type="ECO:0000313" key="5">
    <source>
        <dbReference type="Proteomes" id="UP000221165"/>
    </source>
</evidence>
<dbReference type="InterPro" id="IPR029704">
    <property type="entry name" value="STEEP-like"/>
</dbReference>
<dbReference type="RefSeq" id="XP_067925557.1">
    <property type="nucleotide sequence ID" value="XM_068062470.1"/>
</dbReference>
<dbReference type="InterPro" id="IPR057965">
    <property type="entry name" value="STEEP1_dom"/>
</dbReference>
<dbReference type="AlphaFoldDB" id="A0A2C6L9X4"/>
<evidence type="ECO:0000256" key="1">
    <source>
        <dbReference type="ARBA" id="ARBA00024205"/>
    </source>
</evidence>
<comment type="similarity">
    <text evidence="1">Belongs to the STEEP1 family.</text>
</comment>
<dbReference type="GeneID" id="94425681"/>
<reference evidence="4 5" key="1">
    <citation type="journal article" date="2017" name="Int. J. Parasitol.">
        <title>The genome of the protozoan parasite Cystoisospora suis and a reverse vaccinology approach to identify vaccine candidates.</title>
        <authorList>
            <person name="Palmieri N."/>
            <person name="Shrestha A."/>
            <person name="Ruttkowski B."/>
            <person name="Beck T."/>
            <person name="Vogl C."/>
            <person name="Tomley F."/>
            <person name="Blake D.P."/>
            <person name="Joachim A."/>
        </authorList>
    </citation>
    <scope>NUCLEOTIDE SEQUENCE [LARGE SCALE GENOMIC DNA]</scope>
    <source>
        <strain evidence="4 5">Wien I</strain>
    </source>
</reference>
<feature type="region of interest" description="Disordered" evidence="2">
    <location>
        <begin position="1"/>
        <end position="25"/>
    </location>
</feature>
<dbReference type="EMBL" id="MIGC01000954">
    <property type="protein sequence ID" value="PHJ23883.1"/>
    <property type="molecule type" value="Genomic_DNA"/>
</dbReference>
<dbReference type="Pfam" id="PF25809">
    <property type="entry name" value="STEEP1"/>
    <property type="match status" value="1"/>
</dbReference>
<evidence type="ECO:0000259" key="3">
    <source>
        <dbReference type="Pfam" id="PF25809"/>
    </source>
</evidence>
<sequence length="229" mass="25516">MSSPNPFLISPAADTESGHPTVNTRYSPATPEALALYAAAGAGSRLVRPAPLAASPFSSSFGVKDNMTLADIRKKAIEDKEFGRESAHLRRYRHLNYSSEDSALQFSERKLSTHYCSVCGAHALVTEVDFLSLPRRGSDDAVVLQVLESFNKLYTVPADRVLLRRHAGLEVQYRLRCRDCSFTLGYRPVPFNEPTRMVYFFPDALVPEQSRAAALQRPQRTREVIVPKS</sequence>
<dbReference type="GO" id="GO:0090158">
    <property type="term" value="P:endoplasmic reticulum membrane organization"/>
    <property type="evidence" value="ECO:0007669"/>
    <property type="project" value="TreeGrafter"/>
</dbReference>
<gene>
    <name evidence="4" type="ORF">CSUI_002268</name>
</gene>
<evidence type="ECO:0000313" key="4">
    <source>
        <dbReference type="EMBL" id="PHJ23883.1"/>
    </source>
</evidence>
<dbReference type="VEuPathDB" id="ToxoDB:CSUI_002268"/>
<keyword evidence="5" id="KW-1185">Reference proteome</keyword>
<dbReference type="Proteomes" id="UP000221165">
    <property type="component" value="Unassembled WGS sequence"/>
</dbReference>
<dbReference type="GO" id="GO:0006888">
    <property type="term" value="P:endoplasmic reticulum to Golgi vesicle-mediated transport"/>
    <property type="evidence" value="ECO:0007669"/>
    <property type="project" value="TreeGrafter"/>
</dbReference>
<name>A0A2C6L9X4_9APIC</name>
<feature type="domain" description="STEEP1" evidence="3">
    <location>
        <begin position="107"/>
        <end position="212"/>
    </location>
</feature>
<protein>
    <recommendedName>
        <fullName evidence="3">STEEP1 domain-containing protein</fullName>
    </recommendedName>
</protein>
<evidence type="ECO:0000256" key="2">
    <source>
        <dbReference type="SAM" id="MobiDB-lite"/>
    </source>
</evidence>
<proteinExistence type="inferred from homology"/>